<dbReference type="SUPFAM" id="SSF55620">
    <property type="entry name" value="Tetrahydrobiopterin biosynthesis enzymes-like"/>
    <property type="match status" value="1"/>
</dbReference>
<evidence type="ECO:0000256" key="8">
    <source>
        <dbReference type="PIRNR" id="PIRNR006113"/>
    </source>
</evidence>
<dbReference type="EC" id="4.-.-.-" evidence="8"/>
<protein>
    <recommendedName>
        <fullName evidence="3 8">6-carboxy-5,6,7,8-tetrahydropterin synthase</fullName>
        <ecNumber evidence="8">4.-.-.-</ecNumber>
    </recommendedName>
</protein>
<gene>
    <name evidence="11" type="ORF">SAMN02746089_01461</name>
</gene>
<evidence type="ECO:0000313" key="11">
    <source>
        <dbReference type="EMBL" id="SHF19627.1"/>
    </source>
</evidence>
<proteinExistence type="inferred from homology"/>
<evidence type="ECO:0000256" key="3">
    <source>
        <dbReference type="ARBA" id="ARBA00018141"/>
    </source>
</evidence>
<evidence type="ECO:0000256" key="5">
    <source>
        <dbReference type="ARBA" id="ARBA00022833"/>
    </source>
</evidence>
<keyword evidence="5 8" id="KW-0862">Zinc</keyword>
<evidence type="ECO:0000256" key="9">
    <source>
        <dbReference type="PIRSR" id="PIRSR006113-1"/>
    </source>
</evidence>
<name>A0A1M4ZPA4_9THEO</name>
<dbReference type="PANTHER" id="PTHR12589">
    <property type="entry name" value="PYRUVOYL TETRAHYDROBIOPTERIN SYNTHASE"/>
    <property type="match status" value="1"/>
</dbReference>
<evidence type="ECO:0000256" key="4">
    <source>
        <dbReference type="ARBA" id="ARBA00022723"/>
    </source>
</evidence>
<feature type="binding site" evidence="10">
    <location>
        <position position="28"/>
    </location>
    <ligand>
        <name>Zn(2+)</name>
        <dbReference type="ChEBI" id="CHEBI:29105"/>
    </ligand>
</feature>
<dbReference type="GO" id="GO:0070497">
    <property type="term" value="F:6-carboxytetrahydropterin synthase activity"/>
    <property type="evidence" value="ECO:0007669"/>
    <property type="project" value="UniProtKB-EC"/>
</dbReference>
<comment type="pathway">
    <text evidence="1 8">Purine metabolism; 7-cyano-7-deazaguanine biosynthesis.</text>
</comment>
<dbReference type="AlphaFoldDB" id="A0A1M4ZPA4"/>
<feature type="active site" description="Charge relay system" evidence="9">
    <location>
        <position position="108"/>
    </location>
</feature>
<dbReference type="GO" id="GO:0046872">
    <property type="term" value="F:metal ion binding"/>
    <property type="evidence" value="ECO:0007669"/>
    <property type="project" value="UniProtKB-KW"/>
</dbReference>
<comment type="similarity">
    <text evidence="2 8">Belongs to the PTPS family. QueD subfamily.</text>
</comment>
<evidence type="ECO:0000256" key="10">
    <source>
        <dbReference type="PIRSR" id="PIRSR006113-2"/>
    </source>
</evidence>
<sequence length="126" mass="14717">MKVTKVFEFDSAHNLINYNGKCEKLHGHTYKLEVTVSGVPDINGLVIDFTLLKSIVNECIIEKLDHQYLNELFDFNTTCENILVWMWNQLYGRLKTDRFELYQLTLWETPTSYATVTKEDMGDVES</sequence>
<evidence type="ECO:0000313" key="12">
    <source>
        <dbReference type="Proteomes" id="UP000184088"/>
    </source>
</evidence>
<dbReference type="PANTHER" id="PTHR12589:SF7">
    <property type="entry name" value="6-PYRUVOYL TETRAHYDROBIOPTERIN SYNTHASE"/>
    <property type="match status" value="1"/>
</dbReference>
<dbReference type="EMBL" id="FQVH01000014">
    <property type="protein sequence ID" value="SHF19627.1"/>
    <property type="molecule type" value="Genomic_DNA"/>
</dbReference>
<evidence type="ECO:0000256" key="7">
    <source>
        <dbReference type="ARBA" id="ARBA00048807"/>
    </source>
</evidence>
<dbReference type="Proteomes" id="UP000184088">
    <property type="component" value="Unassembled WGS sequence"/>
</dbReference>
<dbReference type="Pfam" id="PF01242">
    <property type="entry name" value="PTPS"/>
    <property type="match status" value="1"/>
</dbReference>
<keyword evidence="4 8" id="KW-0479">Metal-binding</keyword>
<organism evidence="11 12">
    <name type="scientific">Caldanaerobius fijiensis DSM 17918</name>
    <dbReference type="NCBI Taxonomy" id="1121256"/>
    <lineage>
        <taxon>Bacteria</taxon>
        <taxon>Bacillati</taxon>
        <taxon>Bacillota</taxon>
        <taxon>Clostridia</taxon>
        <taxon>Thermoanaerobacterales</taxon>
        <taxon>Thermoanaerobacteraceae</taxon>
        <taxon>Caldanaerobius</taxon>
    </lineage>
</organism>
<keyword evidence="8" id="KW-0671">Queuosine biosynthesis</keyword>
<evidence type="ECO:0000256" key="6">
    <source>
        <dbReference type="ARBA" id="ARBA00023239"/>
    </source>
</evidence>
<dbReference type="RefSeq" id="WP_073343402.1">
    <property type="nucleotide sequence ID" value="NZ_FQVH01000014.1"/>
</dbReference>
<feature type="binding site" evidence="10">
    <location>
        <position position="13"/>
    </location>
    <ligand>
        <name>Zn(2+)</name>
        <dbReference type="ChEBI" id="CHEBI:29105"/>
    </ligand>
</feature>
<accession>A0A1M4ZPA4</accession>
<feature type="active site" description="Charge relay system" evidence="9">
    <location>
        <position position="66"/>
    </location>
</feature>
<evidence type="ECO:0000256" key="1">
    <source>
        <dbReference type="ARBA" id="ARBA00005061"/>
    </source>
</evidence>
<dbReference type="GO" id="GO:0008616">
    <property type="term" value="P:tRNA queuosine(34) biosynthetic process"/>
    <property type="evidence" value="ECO:0007669"/>
    <property type="project" value="UniProtKB-KW"/>
</dbReference>
<dbReference type="OrthoDB" id="9804698at2"/>
<keyword evidence="6 8" id="KW-0456">Lyase</keyword>
<evidence type="ECO:0000256" key="2">
    <source>
        <dbReference type="ARBA" id="ARBA00008900"/>
    </source>
</evidence>
<dbReference type="PIRSF" id="PIRSF006113">
    <property type="entry name" value="PTP_synth"/>
    <property type="match status" value="1"/>
</dbReference>
<dbReference type="STRING" id="1121256.SAMN02746089_01461"/>
<feature type="active site" description="Proton acceptor" evidence="9">
    <location>
        <position position="22"/>
    </location>
</feature>
<comment type="catalytic activity">
    <reaction evidence="7 8">
        <text>7,8-dihydroneopterin 3'-triphosphate + H2O = 6-carboxy-5,6,7,8-tetrahydropterin + triphosphate + acetaldehyde + 2 H(+)</text>
        <dbReference type="Rhea" id="RHEA:27966"/>
        <dbReference type="ChEBI" id="CHEBI:15343"/>
        <dbReference type="ChEBI" id="CHEBI:15377"/>
        <dbReference type="ChEBI" id="CHEBI:15378"/>
        <dbReference type="ChEBI" id="CHEBI:18036"/>
        <dbReference type="ChEBI" id="CHEBI:58462"/>
        <dbReference type="ChEBI" id="CHEBI:61032"/>
        <dbReference type="EC" id="4.1.2.50"/>
    </reaction>
</comment>
<dbReference type="Gene3D" id="3.30.479.10">
    <property type="entry name" value="6-pyruvoyl tetrahydropterin synthase/QueD"/>
    <property type="match status" value="1"/>
</dbReference>
<reference evidence="11 12" key="1">
    <citation type="submission" date="2016-11" db="EMBL/GenBank/DDBJ databases">
        <authorList>
            <person name="Jaros S."/>
            <person name="Januszkiewicz K."/>
            <person name="Wedrychowicz H."/>
        </authorList>
    </citation>
    <scope>NUCLEOTIDE SEQUENCE [LARGE SCALE GENOMIC DNA]</scope>
    <source>
        <strain evidence="11 12">DSM 17918</strain>
    </source>
</reference>
<dbReference type="InterPro" id="IPR038418">
    <property type="entry name" value="6-PTP_synth/QueD_sf"/>
</dbReference>
<comment type="cofactor">
    <cofactor evidence="8 10">
        <name>Zn(2+)</name>
        <dbReference type="ChEBI" id="CHEBI:29105"/>
    </cofactor>
    <text evidence="8 10">Binds 1 zinc ion per subunit.</text>
</comment>
<dbReference type="InterPro" id="IPR007115">
    <property type="entry name" value="6-PTP_synth/QueD"/>
</dbReference>
<dbReference type="UniPathway" id="UPA00391"/>
<feature type="binding site" evidence="10">
    <location>
        <position position="26"/>
    </location>
    <ligand>
        <name>Zn(2+)</name>
        <dbReference type="ChEBI" id="CHEBI:29105"/>
    </ligand>
</feature>
<keyword evidence="12" id="KW-1185">Reference proteome</keyword>
<dbReference type="NCBIfam" id="TIGR03367">
    <property type="entry name" value="queuosine_QueD"/>
    <property type="match status" value="1"/>
</dbReference>